<feature type="non-terminal residue" evidence="1">
    <location>
        <position position="1"/>
    </location>
</feature>
<dbReference type="EMBL" id="VOFY01000004">
    <property type="protein sequence ID" value="KAA8593209.1"/>
    <property type="molecule type" value="Genomic_DNA"/>
</dbReference>
<organism evidence="1 2">
    <name type="scientific">Etheostoma spectabile</name>
    <name type="common">orangethroat darter</name>
    <dbReference type="NCBI Taxonomy" id="54343"/>
    <lineage>
        <taxon>Eukaryota</taxon>
        <taxon>Metazoa</taxon>
        <taxon>Chordata</taxon>
        <taxon>Craniata</taxon>
        <taxon>Vertebrata</taxon>
        <taxon>Euteleostomi</taxon>
        <taxon>Actinopterygii</taxon>
        <taxon>Neopterygii</taxon>
        <taxon>Teleostei</taxon>
        <taxon>Neoteleostei</taxon>
        <taxon>Acanthomorphata</taxon>
        <taxon>Eupercaria</taxon>
        <taxon>Perciformes</taxon>
        <taxon>Percoidei</taxon>
        <taxon>Percidae</taxon>
        <taxon>Etheostomatinae</taxon>
        <taxon>Etheostoma</taxon>
    </lineage>
</organism>
<reference evidence="1 2" key="1">
    <citation type="submission" date="2019-08" db="EMBL/GenBank/DDBJ databases">
        <title>A chromosome-level genome assembly, high-density linkage maps, and genome scans reveal the genomic architecture of hybrid incompatibilities underlying speciation via character displacement in darters (Percidae: Etheostominae).</title>
        <authorList>
            <person name="Moran R.L."/>
            <person name="Catchen J.M."/>
            <person name="Fuller R.C."/>
        </authorList>
    </citation>
    <scope>NUCLEOTIDE SEQUENCE [LARGE SCALE GENOMIC DNA]</scope>
    <source>
        <strain evidence="1">EspeVRDwgs_2016</strain>
        <tissue evidence="1">Muscle</tissue>
    </source>
</reference>
<dbReference type="PANTHER" id="PTHR45913">
    <property type="entry name" value="EPM2A-INTERACTING PROTEIN 1"/>
    <property type="match status" value="1"/>
</dbReference>
<dbReference type="AlphaFoldDB" id="A0A5J5DJ19"/>
<gene>
    <name evidence="1" type="ORF">FQN60_009325</name>
</gene>
<dbReference type="PANTHER" id="PTHR45913:SF11">
    <property type="entry name" value="EPM2A-INTERACTING PROTEIN 1"/>
    <property type="match status" value="1"/>
</dbReference>
<name>A0A5J5DJ19_9PERO</name>
<keyword evidence="2" id="KW-1185">Reference proteome</keyword>
<proteinExistence type="predicted"/>
<sequence>GAYDGHYNNRGHLKLSRLCAGQGRSRLVACCQRGYRWRSINDREKSRRCDKILREKALYCKSLKMDHVMEVVVQTVNFIRVRGLRDHQFDCLLNDNKITHGLPYHTEHARVQVEGERHRGDTAVWETQLACGDPAHFPGLRDVSATVVNAGMKRYKDKIPGLLWEFEKQFQVFVKASDVPVDIQLEIIDLPCDTNLKNTFASVDLDTFYQYLLPGYPRLTALAAKVLCMFGTTYLCEQSLPGVTVRRRMQDGSAVKILDLFQQNSTQRGSGQSDLDHCCHLMSDGLSEREISMAKGKHAASD</sequence>
<protein>
    <recommendedName>
        <fullName evidence="3">HAT C-terminal dimerisation domain-containing protein</fullName>
    </recommendedName>
</protein>
<accession>A0A5J5DJ19</accession>
<evidence type="ECO:0000313" key="1">
    <source>
        <dbReference type="EMBL" id="KAA8593209.1"/>
    </source>
</evidence>
<evidence type="ECO:0000313" key="2">
    <source>
        <dbReference type="Proteomes" id="UP000327493"/>
    </source>
</evidence>
<evidence type="ECO:0008006" key="3">
    <source>
        <dbReference type="Google" id="ProtNLM"/>
    </source>
</evidence>
<dbReference type="Proteomes" id="UP000327493">
    <property type="component" value="Chromosome 4"/>
</dbReference>
<comment type="caution">
    <text evidence="1">The sequence shown here is derived from an EMBL/GenBank/DDBJ whole genome shotgun (WGS) entry which is preliminary data.</text>
</comment>